<keyword evidence="4 11" id="KW-0812">Transmembrane</keyword>
<feature type="transmembrane region" description="Helical" evidence="11">
    <location>
        <begin position="635"/>
        <end position="660"/>
    </location>
</feature>
<dbReference type="GO" id="GO:0012505">
    <property type="term" value="C:endomembrane system"/>
    <property type="evidence" value="ECO:0007669"/>
    <property type="project" value="UniProtKB-SubCell"/>
</dbReference>
<feature type="active site" evidence="8">
    <location>
        <position position="440"/>
    </location>
</feature>
<evidence type="ECO:0000256" key="8">
    <source>
        <dbReference type="PIRSR" id="PIRSR605150-1"/>
    </source>
</evidence>
<feature type="transmembrane region" description="Helical" evidence="11">
    <location>
        <begin position="672"/>
        <end position="694"/>
    </location>
</feature>
<evidence type="ECO:0000256" key="7">
    <source>
        <dbReference type="ARBA" id="ARBA00023316"/>
    </source>
</evidence>
<keyword evidence="6 11" id="KW-0472">Membrane</keyword>
<feature type="binding site" evidence="10">
    <location>
        <position position="301"/>
    </location>
    <ligand>
        <name>Mn(2+)</name>
        <dbReference type="ChEBI" id="CHEBI:29035"/>
    </ligand>
</feature>
<evidence type="ECO:0000313" key="12">
    <source>
        <dbReference type="EMBL" id="KAK1319309.1"/>
    </source>
</evidence>
<dbReference type="PANTHER" id="PTHR13301">
    <property type="entry name" value="X-BOX TRANSCRIPTION FACTOR-RELATED"/>
    <property type="match status" value="1"/>
</dbReference>
<feature type="transmembrane region" description="Helical" evidence="11">
    <location>
        <begin position="550"/>
        <end position="571"/>
    </location>
</feature>
<protein>
    <submittedName>
        <fullName evidence="12">Cellulose synthase-like protein G3</fullName>
    </submittedName>
</protein>
<dbReference type="GO" id="GO:0071555">
    <property type="term" value="P:cell wall organization"/>
    <property type="evidence" value="ECO:0007669"/>
    <property type="project" value="UniProtKB-KW"/>
</dbReference>
<evidence type="ECO:0000256" key="5">
    <source>
        <dbReference type="ARBA" id="ARBA00022989"/>
    </source>
</evidence>
<dbReference type="GO" id="GO:0016020">
    <property type="term" value="C:membrane"/>
    <property type="evidence" value="ECO:0007669"/>
    <property type="project" value="InterPro"/>
</dbReference>
<feature type="transmembrane region" description="Helical" evidence="11">
    <location>
        <begin position="21"/>
        <end position="38"/>
    </location>
</feature>
<keyword evidence="13" id="KW-1185">Reference proteome</keyword>
<dbReference type="AlphaFoldDB" id="A0AAV9F128"/>
<feature type="transmembrane region" description="Helical" evidence="11">
    <location>
        <begin position="50"/>
        <end position="72"/>
    </location>
</feature>
<evidence type="ECO:0000256" key="11">
    <source>
        <dbReference type="SAM" id="Phobius"/>
    </source>
</evidence>
<dbReference type="Proteomes" id="UP001180020">
    <property type="component" value="Unassembled WGS sequence"/>
</dbReference>
<feature type="transmembrane region" description="Helical" evidence="11">
    <location>
        <begin position="706"/>
        <end position="723"/>
    </location>
</feature>
<evidence type="ECO:0000256" key="6">
    <source>
        <dbReference type="ARBA" id="ARBA00023136"/>
    </source>
</evidence>
<feature type="binding site" evidence="9">
    <location>
        <position position="140"/>
    </location>
    <ligand>
        <name>UDP-alpha-D-glucose</name>
        <dbReference type="ChEBI" id="CHEBI:58885"/>
    </ligand>
</feature>
<keyword evidence="2" id="KW-0328">Glycosyltransferase</keyword>
<evidence type="ECO:0000256" key="10">
    <source>
        <dbReference type="PIRSR" id="PIRSR605150-3"/>
    </source>
</evidence>
<keyword evidence="3" id="KW-0808">Transferase</keyword>
<keyword evidence="5 11" id="KW-1133">Transmembrane helix</keyword>
<dbReference type="InterPro" id="IPR005150">
    <property type="entry name" value="Cellulose_synth"/>
</dbReference>
<dbReference type="EMBL" id="JAUJYO010000004">
    <property type="protein sequence ID" value="KAK1319309.1"/>
    <property type="molecule type" value="Genomic_DNA"/>
</dbReference>
<feature type="binding site" evidence="10">
    <location>
        <position position="277"/>
    </location>
    <ligand>
        <name>Mn(2+)</name>
        <dbReference type="ChEBI" id="CHEBI:29035"/>
    </ligand>
</feature>
<dbReference type="Gene3D" id="3.90.550.10">
    <property type="entry name" value="Spore Coat Polysaccharide Biosynthesis Protein SpsA, Chain A"/>
    <property type="match status" value="1"/>
</dbReference>
<evidence type="ECO:0000256" key="9">
    <source>
        <dbReference type="PIRSR" id="PIRSR605150-2"/>
    </source>
</evidence>
<feature type="binding site" evidence="9">
    <location>
        <position position="109"/>
    </location>
    <ligand>
        <name>UDP-alpha-D-glucose</name>
        <dbReference type="ChEBI" id="CHEBI:58885"/>
    </ligand>
</feature>
<evidence type="ECO:0000256" key="3">
    <source>
        <dbReference type="ARBA" id="ARBA00022679"/>
    </source>
</evidence>
<dbReference type="GO" id="GO:0030244">
    <property type="term" value="P:cellulose biosynthetic process"/>
    <property type="evidence" value="ECO:0007669"/>
    <property type="project" value="InterPro"/>
</dbReference>
<organism evidence="12 13">
    <name type="scientific">Acorus calamus</name>
    <name type="common">Sweet flag</name>
    <dbReference type="NCBI Taxonomy" id="4465"/>
    <lineage>
        <taxon>Eukaryota</taxon>
        <taxon>Viridiplantae</taxon>
        <taxon>Streptophyta</taxon>
        <taxon>Embryophyta</taxon>
        <taxon>Tracheophyta</taxon>
        <taxon>Spermatophyta</taxon>
        <taxon>Magnoliopsida</taxon>
        <taxon>Liliopsida</taxon>
        <taxon>Acoraceae</taxon>
        <taxon>Acorus</taxon>
    </lineage>
</organism>
<dbReference type="GO" id="GO:0071669">
    <property type="term" value="P:plant-type cell wall organization or biogenesis"/>
    <property type="evidence" value="ECO:0007669"/>
    <property type="project" value="UniProtKB-ARBA"/>
</dbReference>
<evidence type="ECO:0000256" key="2">
    <source>
        <dbReference type="ARBA" id="ARBA00022676"/>
    </source>
</evidence>
<reference evidence="12" key="2">
    <citation type="submission" date="2023-06" db="EMBL/GenBank/DDBJ databases">
        <authorList>
            <person name="Ma L."/>
            <person name="Liu K.-W."/>
            <person name="Li Z."/>
            <person name="Hsiao Y.-Y."/>
            <person name="Qi Y."/>
            <person name="Fu T."/>
            <person name="Tang G."/>
            <person name="Zhang D."/>
            <person name="Sun W.-H."/>
            <person name="Liu D.-K."/>
            <person name="Li Y."/>
            <person name="Chen G.-Z."/>
            <person name="Liu X.-D."/>
            <person name="Liao X.-Y."/>
            <person name="Jiang Y.-T."/>
            <person name="Yu X."/>
            <person name="Hao Y."/>
            <person name="Huang J."/>
            <person name="Zhao X.-W."/>
            <person name="Ke S."/>
            <person name="Chen Y.-Y."/>
            <person name="Wu W.-L."/>
            <person name="Hsu J.-L."/>
            <person name="Lin Y.-F."/>
            <person name="Huang M.-D."/>
            <person name="Li C.-Y."/>
            <person name="Huang L."/>
            <person name="Wang Z.-W."/>
            <person name="Zhao X."/>
            <person name="Zhong W.-Y."/>
            <person name="Peng D.-H."/>
            <person name="Ahmad S."/>
            <person name="Lan S."/>
            <person name="Zhang J.-S."/>
            <person name="Tsai W.-C."/>
            <person name="Van De Peer Y."/>
            <person name="Liu Z.-J."/>
        </authorList>
    </citation>
    <scope>NUCLEOTIDE SEQUENCE</scope>
    <source>
        <strain evidence="12">CP</strain>
        <tissue evidence="12">Leaves</tissue>
    </source>
</reference>
<evidence type="ECO:0000256" key="4">
    <source>
        <dbReference type="ARBA" id="ARBA00022692"/>
    </source>
</evidence>
<comment type="caution">
    <text evidence="12">The sequence shown here is derived from an EMBL/GenBank/DDBJ whole genome shotgun (WGS) entry which is preliminary data.</text>
</comment>
<reference evidence="12" key="1">
    <citation type="journal article" date="2023" name="Nat. Commun.">
        <title>Diploid and tetraploid genomes of Acorus and the evolution of monocots.</title>
        <authorList>
            <person name="Ma L."/>
            <person name="Liu K.W."/>
            <person name="Li Z."/>
            <person name="Hsiao Y.Y."/>
            <person name="Qi Y."/>
            <person name="Fu T."/>
            <person name="Tang G.D."/>
            <person name="Zhang D."/>
            <person name="Sun W.H."/>
            <person name="Liu D.K."/>
            <person name="Li Y."/>
            <person name="Chen G.Z."/>
            <person name="Liu X.D."/>
            <person name="Liao X.Y."/>
            <person name="Jiang Y.T."/>
            <person name="Yu X."/>
            <person name="Hao Y."/>
            <person name="Huang J."/>
            <person name="Zhao X.W."/>
            <person name="Ke S."/>
            <person name="Chen Y.Y."/>
            <person name="Wu W.L."/>
            <person name="Hsu J.L."/>
            <person name="Lin Y.F."/>
            <person name="Huang M.D."/>
            <person name="Li C.Y."/>
            <person name="Huang L."/>
            <person name="Wang Z.W."/>
            <person name="Zhao X."/>
            <person name="Zhong W.Y."/>
            <person name="Peng D.H."/>
            <person name="Ahmad S."/>
            <person name="Lan S."/>
            <person name="Zhang J.S."/>
            <person name="Tsai W.C."/>
            <person name="Van de Peer Y."/>
            <person name="Liu Z.J."/>
        </authorList>
    </citation>
    <scope>NUCLEOTIDE SEQUENCE</scope>
    <source>
        <strain evidence="12">CP</strain>
    </source>
</reference>
<gene>
    <name evidence="12" type="primary">CSLG3</name>
    <name evidence="12" type="ORF">QJS10_CPB04g01410</name>
</gene>
<feature type="transmembrane region" description="Helical" evidence="11">
    <location>
        <begin position="505"/>
        <end position="530"/>
    </location>
</feature>
<evidence type="ECO:0000256" key="1">
    <source>
        <dbReference type="ARBA" id="ARBA00004127"/>
    </source>
</evidence>
<dbReference type="GO" id="GO:0016760">
    <property type="term" value="F:cellulose synthase (UDP-forming) activity"/>
    <property type="evidence" value="ECO:0007669"/>
    <property type="project" value="InterPro"/>
</dbReference>
<accession>A0AAV9F128</accession>
<sequence>MGSLQAIKPLHTIQPNPYTTLIRAHILVYTCAIAALLFHRTRSLLNSPTFLSIALFIADLIFAFLSVTAQAFRWRRIRRTTYPENLAYIVPEEELPLLDVFVCTADPYKEPPISVVNTALSVMTVFDYPMEKMSIYVSDDGGSELTLFAFMEAARFARHWLPFCRENKIQERCPEVYFGSMGGGDQSKEMKVMYEEMREKIEKAVTRGRVTDELIDDEYERAALEKCWTAGFTRLDHPAVIKVLLESSEDVDIRGHPLPNLVYISREKKQGVDHHFKGGALNVLMRVSAAMTNAPVLLTLDCDTTCNDPKAPRRALCHLLDPHEASTRLAFVQFPQRFHGIDKDDIYSNEVRNIFRINPMGLDGLGCTNYVGTGCFFRRRAFHGPPSSVRMNTIGCSERYGKMSSETILRMARDVASCDYEHGTKWGLEMGFRYGSLVEDMYTGYRLNCEGWESVFCDPDRPSFLGEMPPSLNGALSMHKRCVIGLLQVAFSKHNPLIYFIRRNLIAGFAFTHFVFIPILGIPIMAYAFLPQLALLNQTTLFPTLSDPWFYLYTYIFLMAYVQDMVMFVSVKDGTLMKWWNDQRIWMIKGVTCLPIAMLEFSLQKIGVTASAFLVTNKSIDDAQSTRYKKGVFDFGVCSSFFVLLATVAILNLVMLVVGGVRGLMEGKFGEVFVQVFLCGCVVVNCLPVYEAMVLRKDGGRLPGKVKVMALFLALGLLVVAHFCF</sequence>
<proteinExistence type="predicted"/>
<comment type="subcellular location">
    <subcellularLocation>
        <location evidence="1">Endomembrane system</location>
        <topology evidence="1">Multi-pass membrane protein</topology>
    </subcellularLocation>
</comment>
<feature type="binding site" evidence="9">
    <location>
        <position position="110"/>
    </location>
    <ligand>
        <name>UDP-alpha-D-glucose</name>
        <dbReference type="ChEBI" id="CHEBI:58885"/>
    </ligand>
</feature>
<keyword evidence="7" id="KW-0961">Cell wall biogenesis/degradation</keyword>
<feature type="active site" evidence="8">
    <location>
        <position position="140"/>
    </location>
</feature>
<evidence type="ECO:0000313" key="13">
    <source>
        <dbReference type="Proteomes" id="UP001180020"/>
    </source>
</evidence>
<name>A0AAV9F128_ACOCL</name>
<dbReference type="Pfam" id="PF03552">
    <property type="entry name" value="Cellulose_synt"/>
    <property type="match status" value="2"/>
</dbReference>
<dbReference type="SUPFAM" id="SSF53448">
    <property type="entry name" value="Nucleotide-diphospho-sugar transferases"/>
    <property type="match status" value="1"/>
</dbReference>
<dbReference type="InterPro" id="IPR029044">
    <property type="entry name" value="Nucleotide-diphossugar_trans"/>
</dbReference>